<dbReference type="OrthoDB" id="2047299at2"/>
<dbReference type="Proteomes" id="UP000295718">
    <property type="component" value="Unassembled WGS sequence"/>
</dbReference>
<gene>
    <name evidence="3" type="ORF">EDD76_10464</name>
</gene>
<evidence type="ECO:0000256" key="2">
    <source>
        <dbReference type="SAM" id="SignalP"/>
    </source>
</evidence>
<dbReference type="RefSeq" id="WP_031392413.1">
    <property type="nucleotide sequence ID" value="NZ_JPNB01000002.1"/>
</dbReference>
<feature type="region of interest" description="Disordered" evidence="1">
    <location>
        <begin position="27"/>
        <end position="68"/>
    </location>
</feature>
<keyword evidence="2" id="KW-0732">Signal</keyword>
<name>A0A4R1R1Z1_9FIRM</name>
<dbReference type="PANTHER" id="PTHR30383">
    <property type="entry name" value="THIOESTERASE 1/PROTEASE 1/LYSOPHOSPHOLIPASE L1"/>
    <property type="match status" value="1"/>
</dbReference>
<accession>A0A4R1R1Z1</accession>
<dbReference type="CDD" id="cd00229">
    <property type="entry name" value="SGNH_hydrolase"/>
    <property type="match status" value="1"/>
</dbReference>
<evidence type="ECO:0000256" key="1">
    <source>
        <dbReference type="SAM" id="MobiDB-lite"/>
    </source>
</evidence>
<feature type="signal peptide" evidence="2">
    <location>
        <begin position="1"/>
        <end position="23"/>
    </location>
</feature>
<dbReference type="PROSITE" id="PS51257">
    <property type="entry name" value="PROKAR_LIPOPROTEIN"/>
    <property type="match status" value="1"/>
</dbReference>
<reference evidence="3 4" key="1">
    <citation type="submission" date="2019-03" db="EMBL/GenBank/DDBJ databases">
        <title>Genomic Encyclopedia of Type Strains, Phase IV (KMG-IV): sequencing the most valuable type-strain genomes for metagenomic binning, comparative biology and taxonomic classification.</title>
        <authorList>
            <person name="Goeker M."/>
        </authorList>
    </citation>
    <scope>NUCLEOTIDE SEQUENCE [LARGE SCALE GENOMIC DNA]</scope>
    <source>
        <strain evidence="3 4">DSM 100556</strain>
    </source>
</reference>
<dbReference type="EMBL" id="SLUO01000004">
    <property type="protein sequence ID" value="TCL59328.1"/>
    <property type="molecule type" value="Genomic_DNA"/>
</dbReference>
<sequence>MRRKMKKYILLAMLLFVAGCGTAAKEQDLGEETSQGEVTAQETPKATEEMNKENEKEREESQPEEGIVVVSPEDLIEPEIEEKEVTEAPPEVPDGSRLQIVFLGDSILDGYRNETGIASITGALCNADVYNLAMGGTTAALTEYESAVYENWSSRSLQGVVHAICGNVDEGILNGSRAGEVFATCDFDKTDYFIIEYGMNDFLSAIPINNDSNTNQEYTYVGALRIAINQLRSNYPNAQIVLCSPNYAQFWGKDGAYLGDGNMVDNGGGTLAAYYRVCGNVSADEHTLFLNAYEGIGLNTYSADEYLEDGIHLSEKGRRKYAEKLSEVILGYEETRNN</sequence>
<dbReference type="Gene3D" id="3.40.50.1110">
    <property type="entry name" value="SGNH hydrolase"/>
    <property type="match status" value="1"/>
</dbReference>
<dbReference type="PANTHER" id="PTHR30383:SF29">
    <property type="entry name" value="SGNH HYDROLASE-TYPE ESTERASE DOMAIN-CONTAINING PROTEIN"/>
    <property type="match status" value="1"/>
</dbReference>
<evidence type="ECO:0000313" key="3">
    <source>
        <dbReference type="EMBL" id="TCL59328.1"/>
    </source>
</evidence>
<feature type="compositionally biased region" description="Polar residues" evidence="1">
    <location>
        <begin position="32"/>
        <end position="44"/>
    </location>
</feature>
<keyword evidence="4" id="KW-1185">Reference proteome</keyword>
<dbReference type="SUPFAM" id="SSF52266">
    <property type="entry name" value="SGNH hydrolase"/>
    <property type="match status" value="1"/>
</dbReference>
<dbReference type="STRING" id="1469948.GCA_000732725_03799"/>
<dbReference type="InterPro" id="IPR036514">
    <property type="entry name" value="SGNH_hydro_sf"/>
</dbReference>
<dbReference type="GO" id="GO:0016788">
    <property type="term" value="F:hydrolase activity, acting on ester bonds"/>
    <property type="evidence" value="ECO:0007669"/>
    <property type="project" value="InterPro"/>
</dbReference>
<organism evidence="3 4">
    <name type="scientific">Kineothrix alysoides</name>
    <dbReference type="NCBI Taxonomy" id="1469948"/>
    <lineage>
        <taxon>Bacteria</taxon>
        <taxon>Bacillati</taxon>
        <taxon>Bacillota</taxon>
        <taxon>Clostridia</taxon>
        <taxon>Lachnospirales</taxon>
        <taxon>Lachnospiraceae</taxon>
        <taxon>Kineothrix</taxon>
    </lineage>
</organism>
<comment type="caution">
    <text evidence="3">The sequence shown here is derived from an EMBL/GenBank/DDBJ whole genome shotgun (WGS) entry which is preliminary data.</text>
</comment>
<proteinExistence type="predicted"/>
<dbReference type="InterPro" id="IPR001087">
    <property type="entry name" value="GDSL"/>
</dbReference>
<dbReference type="Pfam" id="PF00657">
    <property type="entry name" value="Lipase_GDSL"/>
    <property type="match status" value="1"/>
</dbReference>
<feature type="compositionally biased region" description="Basic and acidic residues" evidence="1">
    <location>
        <begin position="45"/>
        <end position="61"/>
    </location>
</feature>
<evidence type="ECO:0000313" key="4">
    <source>
        <dbReference type="Proteomes" id="UP000295718"/>
    </source>
</evidence>
<protein>
    <submittedName>
        <fullName evidence="3">Lysophospholipase L1-like esterase</fullName>
    </submittedName>
</protein>
<dbReference type="AlphaFoldDB" id="A0A4R1R1Z1"/>
<dbReference type="InterPro" id="IPR051532">
    <property type="entry name" value="Ester_Hydrolysis_Enzymes"/>
</dbReference>
<feature type="chain" id="PRO_5038776218" evidence="2">
    <location>
        <begin position="24"/>
        <end position="338"/>
    </location>
</feature>